<gene>
    <name evidence="3" type="primary">napE</name>
    <name evidence="3" type="ORF">FKV68_33435</name>
</gene>
<name>A0A859QM33_9HYPH</name>
<organism evidence="3 4">
    <name type="scientific">Sinorhizobium mexicanum</name>
    <dbReference type="NCBI Taxonomy" id="375549"/>
    <lineage>
        <taxon>Bacteria</taxon>
        <taxon>Pseudomonadati</taxon>
        <taxon>Pseudomonadota</taxon>
        <taxon>Alphaproteobacteria</taxon>
        <taxon>Hyphomicrobiales</taxon>
        <taxon>Rhizobiaceae</taxon>
        <taxon>Sinorhizobium/Ensifer group</taxon>
        <taxon>Sinorhizobium</taxon>
    </lineage>
</organism>
<protein>
    <submittedName>
        <fullName evidence="3">Periplasmic nitrate reductase, NapE protein</fullName>
    </submittedName>
</protein>
<geneLocation type="plasmid" evidence="4">
    <name>pemeittgr7c</name>
</geneLocation>
<feature type="compositionally biased region" description="Gly residues" evidence="1">
    <location>
        <begin position="1"/>
        <end position="11"/>
    </location>
</feature>
<reference evidence="3 4" key="1">
    <citation type="submission" date="2019-06" db="EMBL/GenBank/DDBJ databases">
        <title>Complete genome sequence of Ensifer mexicanus ITTG R7 isolated from nodules of Acacia angustissima (Mill.) Kuntze.</title>
        <authorList>
            <person name="Rincon-Rosales R."/>
            <person name="Rogel M.A."/>
            <person name="Guerrero G."/>
            <person name="Rincon-Molina C.I."/>
            <person name="Lopez-Lopez A."/>
            <person name="Martinez-Romero E."/>
        </authorList>
    </citation>
    <scope>NUCLEOTIDE SEQUENCE [LARGE SCALE GENOMIC DNA]</scope>
    <source>
        <strain evidence="3 4">ITTG R7</strain>
        <plasmid evidence="4">pemeittgr7c</plasmid>
    </source>
</reference>
<evidence type="ECO:0000313" key="3">
    <source>
        <dbReference type="EMBL" id="QLL66154.1"/>
    </source>
</evidence>
<keyword evidence="3" id="KW-0614">Plasmid</keyword>
<keyword evidence="2" id="KW-0812">Transmembrane</keyword>
<evidence type="ECO:0000256" key="2">
    <source>
        <dbReference type="SAM" id="Phobius"/>
    </source>
</evidence>
<dbReference type="Proteomes" id="UP000510721">
    <property type="component" value="Plasmid pEmeITTGR7c"/>
</dbReference>
<dbReference type="EMBL" id="CP041241">
    <property type="protein sequence ID" value="QLL66154.1"/>
    <property type="molecule type" value="Genomic_DNA"/>
</dbReference>
<sequence length="75" mass="7914">MLAGDINGGVGVSELSPQQVVAPPPQSRRRELLTFLILAFGIWPLLAVAVVGGYGFIVWMLQLVFGPPGPPPAPH</sequence>
<keyword evidence="4" id="KW-1185">Reference proteome</keyword>
<accession>A0A859QM33</accession>
<feature type="region of interest" description="Disordered" evidence="1">
    <location>
        <begin position="1"/>
        <end position="25"/>
    </location>
</feature>
<dbReference type="InterPro" id="IPR010649">
    <property type="entry name" value="NapE_TorE"/>
</dbReference>
<dbReference type="NCBIfam" id="TIGR02973">
    <property type="entry name" value="nitrate_rd_NapE"/>
    <property type="match status" value="1"/>
</dbReference>
<keyword evidence="2" id="KW-1133">Transmembrane helix</keyword>
<evidence type="ECO:0000256" key="1">
    <source>
        <dbReference type="SAM" id="MobiDB-lite"/>
    </source>
</evidence>
<proteinExistence type="predicted"/>
<dbReference type="InterPro" id="IPR004448">
    <property type="entry name" value="Nitrate_reductase_NapE"/>
</dbReference>
<dbReference type="KEGG" id="emx:FKV68_33435"/>
<dbReference type="Pfam" id="PF06796">
    <property type="entry name" value="NapE"/>
    <property type="match status" value="1"/>
</dbReference>
<dbReference type="AlphaFoldDB" id="A0A859QM33"/>
<keyword evidence="2" id="KW-0472">Membrane</keyword>
<evidence type="ECO:0000313" key="4">
    <source>
        <dbReference type="Proteomes" id="UP000510721"/>
    </source>
</evidence>
<feature type="transmembrane region" description="Helical" evidence="2">
    <location>
        <begin position="32"/>
        <end position="61"/>
    </location>
</feature>